<feature type="region of interest" description="Disordered" evidence="1">
    <location>
        <begin position="34"/>
        <end position="100"/>
    </location>
</feature>
<feature type="compositionally biased region" description="Polar residues" evidence="1">
    <location>
        <begin position="478"/>
        <end position="491"/>
    </location>
</feature>
<evidence type="ECO:0000313" key="2">
    <source>
        <dbReference type="EMBL" id="CAE6917079.1"/>
    </source>
</evidence>
<reference evidence="2" key="1">
    <citation type="submission" date="2021-02" db="EMBL/GenBank/DDBJ databases">
        <authorList>
            <person name="Dougan E. K."/>
            <person name="Rhodes N."/>
            <person name="Thang M."/>
            <person name="Chan C."/>
        </authorList>
    </citation>
    <scope>NUCLEOTIDE SEQUENCE</scope>
</reference>
<evidence type="ECO:0000313" key="3">
    <source>
        <dbReference type="Proteomes" id="UP000604046"/>
    </source>
</evidence>
<feature type="region of interest" description="Disordered" evidence="1">
    <location>
        <begin position="572"/>
        <end position="591"/>
    </location>
</feature>
<feature type="region of interest" description="Disordered" evidence="1">
    <location>
        <begin position="138"/>
        <end position="206"/>
    </location>
</feature>
<feature type="compositionally biased region" description="Polar residues" evidence="1">
    <location>
        <begin position="376"/>
        <end position="394"/>
    </location>
</feature>
<feature type="region of interest" description="Disordered" evidence="1">
    <location>
        <begin position="449"/>
        <end position="493"/>
    </location>
</feature>
<dbReference type="AlphaFoldDB" id="A0A812GAR1"/>
<feature type="compositionally biased region" description="Low complexity" evidence="1">
    <location>
        <begin position="151"/>
        <end position="182"/>
    </location>
</feature>
<dbReference type="OrthoDB" id="428814at2759"/>
<feature type="compositionally biased region" description="Low complexity" evidence="1">
    <location>
        <begin position="458"/>
        <end position="477"/>
    </location>
</feature>
<dbReference type="Proteomes" id="UP000604046">
    <property type="component" value="Unassembled WGS sequence"/>
</dbReference>
<proteinExistence type="predicted"/>
<accession>A0A812GAR1</accession>
<name>A0A812GAR1_9DINO</name>
<dbReference type="EMBL" id="CAJNDS010000014">
    <property type="protein sequence ID" value="CAE6917079.1"/>
    <property type="molecule type" value="Genomic_DNA"/>
</dbReference>
<feature type="region of interest" description="Disordered" evidence="1">
    <location>
        <begin position="374"/>
        <end position="394"/>
    </location>
</feature>
<feature type="region of interest" description="Disordered" evidence="1">
    <location>
        <begin position="521"/>
        <end position="563"/>
    </location>
</feature>
<comment type="caution">
    <text evidence="2">The sequence shown here is derived from an EMBL/GenBank/DDBJ whole genome shotgun (WGS) entry which is preliminary data.</text>
</comment>
<organism evidence="2 3">
    <name type="scientific">Symbiodinium natans</name>
    <dbReference type="NCBI Taxonomy" id="878477"/>
    <lineage>
        <taxon>Eukaryota</taxon>
        <taxon>Sar</taxon>
        <taxon>Alveolata</taxon>
        <taxon>Dinophyceae</taxon>
        <taxon>Suessiales</taxon>
        <taxon>Symbiodiniaceae</taxon>
        <taxon>Symbiodinium</taxon>
    </lineage>
</organism>
<feature type="compositionally biased region" description="Basic and acidic residues" evidence="1">
    <location>
        <begin position="537"/>
        <end position="549"/>
    </location>
</feature>
<feature type="compositionally biased region" description="Polar residues" evidence="1">
    <location>
        <begin position="550"/>
        <end position="563"/>
    </location>
</feature>
<keyword evidence="3" id="KW-1185">Reference proteome</keyword>
<feature type="compositionally biased region" description="Low complexity" evidence="1">
    <location>
        <begin position="53"/>
        <end position="70"/>
    </location>
</feature>
<protein>
    <submittedName>
        <fullName evidence="2">SDN1 protein</fullName>
    </submittedName>
</protein>
<sequence>MRRSAHAHQLGEGDARNREVEEYRSVFLRQTANSALVKPGKEIGDTPRASTERSTSVSAGGSRGSRSVDGSDLEADFGLELGGARAPRAHGGSTSATSSTASAVDLLASRYSVTVHGAKASDFLSEVGVPLARIASESPYESPANSPPAVSPVASNPLESSEASSEPEGKAASSEAVEAGEAQDGAKGRLQTLKLPESPRHRANPLHSMASDAMGAQESLVSSVALQEYVAWLEARHMRHADHSPLASQSAERHRPHSSTVNSSGSILFPQSLLPEPADVSAANSLASSTAAELLGSRAAASSTLREYILWLEVQDAQAEAGRGDSCMADSLASSDHAAETSRAVEKYCAWRQSRNARSLDKLGSSSLDSVGLMSNLHSSPSSDSFQQLLNESPGRSANALREYRQQLDHASRRVREDGDSKKRLYTVISLPPLDEAADYMVDGLFTSSDMDPSSGNGTASSRLLRSSSGSHSTTRAQLLSKSAGSQSSMCSHPEADKRLDATLGSLENESDAGFLNDQLLCSESSPRSPQRKGRRFERFEATAKDSDATSRPQDATCSGNFYGSGSVIKQQAKWPRPLEVNPENLQSFES</sequence>
<feature type="region of interest" description="Disordered" evidence="1">
    <location>
        <begin position="243"/>
        <end position="268"/>
    </location>
</feature>
<gene>
    <name evidence="2" type="primary">SDN1</name>
    <name evidence="2" type="ORF">SNAT2548_LOCUS329</name>
</gene>
<evidence type="ECO:0000256" key="1">
    <source>
        <dbReference type="SAM" id="MobiDB-lite"/>
    </source>
</evidence>